<evidence type="ECO:0000259" key="7">
    <source>
        <dbReference type="PROSITE" id="PS51755"/>
    </source>
</evidence>
<evidence type="ECO:0000259" key="6">
    <source>
        <dbReference type="PROSITE" id="PS50110"/>
    </source>
</evidence>
<sequence>MKTAAMRFLLVEDNDDLAHSVATRLALDGHAVDRAAGIAEAEDCLAAASYDLILLDIALPDGDGRDFLVAQRRARRDTPIIMMTARAAVSDRVDVLDLGADDYITKPFDFAELEARCRAVLRRRGGALQTVRDYAGVTFNPLTATVSIAGETRELRSRELRLLEILLSAPERIFSKAQLCDRLFSYSEAVSENAIEVYVARLRKKLEGSAARIETLRGVGYRLTGE</sequence>
<dbReference type="Proteomes" id="UP000244224">
    <property type="component" value="Unassembled WGS sequence"/>
</dbReference>
<dbReference type="SUPFAM" id="SSF52172">
    <property type="entry name" value="CheY-like"/>
    <property type="match status" value="1"/>
</dbReference>
<dbReference type="EMBL" id="QBKP01000005">
    <property type="protein sequence ID" value="PTX50455.1"/>
    <property type="molecule type" value="Genomic_DNA"/>
</dbReference>
<dbReference type="GO" id="GO:0005829">
    <property type="term" value="C:cytosol"/>
    <property type="evidence" value="ECO:0007669"/>
    <property type="project" value="TreeGrafter"/>
</dbReference>
<evidence type="ECO:0000256" key="4">
    <source>
        <dbReference type="PROSITE-ProRule" id="PRU00169"/>
    </source>
</evidence>
<dbReference type="Gene3D" id="6.10.250.690">
    <property type="match status" value="1"/>
</dbReference>
<dbReference type="PROSITE" id="PS50110">
    <property type="entry name" value="RESPONSE_REGULATORY"/>
    <property type="match status" value="1"/>
</dbReference>
<keyword evidence="9" id="KW-1185">Reference proteome</keyword>
<name>A0A2T6B349_9RHOB</name>
<organism evidence="8 9">
    <name type="scientific">Gemmobacter caeni</name>
    <dbReference type="NCBI Taxonomy" id="589035"/>
    <lineage>
        <taxon>Bacteria</taxon>
        <taxon>Pseudomonadati</taxon>
        <taxon>Pseudomonadota</taxon>
        <taxon>Alphaproteobacteria</taxon>
        <taxon>Rhodobacterales</taxon>
        <taxon>Paracoccaceae</taxon>
        <taxon>Gemmobacter</taxon>
    </lineage>
</organism>
<dbReference type="InterPro" id="IPR039420">
    <property type="entry name" value="WalR-like"/>
</dbReference>
<dbReference type="AlphaFoldDB" id="A0A2T6B349"/>
<dbReference type="PANTHER" id="PTHR48111">
    <property type="entry name" value="REGULATOR OF RPOS"/>
    <property type="match status" value="1"/>
</dbReference>
<dbReference type="Gene3D" id="1.10.10.10">
    <property type="entry name" value="Winged helix-like DNA-binding domain superfamily/Winged helix DNA-binding domain"/>
    <property type="match status" value="1"/>
</dbReference>
<proteinExistence type="predicted"/>
<reference evidence="8 9" key="1">
    <citation type="submission" date="2018-04" db="EMBL/GenBank/DDBJ databases">
        <title>Genomic Encyclopedia of Archaeal and Bacterial Type Strains, Phase II (KMG-II): from individual species to whole genera.</title>
        <authorList>
            <person name="Goeker M."/>
        </authorList>
    </citation>
    <scope>NUCLEOTIDE SEQUENCE [LARGE SCALE GENOMIC DNA]</scope>
    <source>
        <strain evidence="8 9">DSM 21823</strain>
    </source>
</reference>
<evidence type="ECO:0000256" key="3">
    <source>
        <dbReference type="ARBA" id="ARBA00023163"/>
    </source>
</evidence>
<feature type="domain" description="Response regulatory" evidence="6">
    <location>
        <begin position="7"/>
        <end position="121"/>
    </location>
</feature>
<dbReference type="PROSITE" id="PS51755">
    <property type="entry name" value="OMPR_PHOB"/>
    <property type="match status" value="1"/>
</dbReference>
<dbReference type="InterPro" id="IPR001789">
    <property type="entry name" value="Sig_transdc_resp-reg_receiver"/>
</dbReference>
<keyword evidence="4" id="KW-0597">Phosphoprotein</keyword>
<dbReference type="Gene3D" id="3.40.50.2300">
    <property type="match status" value="1"/>
</dbReference>
<dbReference type="InterPro" id="IPR011006">
    <property type="entry name" value="CheY-like_superfamily"/>
</dbReference>
<evidence type="ECO:0000256" key="5">
    <source>
        <dbReference type="PROSITE-ProRule" id="PRU01091"/>
    </source>
</evidence>
<feature type="DNA-binding region" description="OmpR/PhoB-type" evidence="5">
    <location>
        <begin position="129"/>
        <end position="225"/>
    </location>
</feature>
<evidence type="ECO:0000313" key="8">
    <source>
        <dbReference type="EMBL" id="PTX50455.1"/>
    </source>
</evidence>
<dbReference type="Pfam" id="PF00072">
    <property type="entry name" value="Response_reg"/>
    <property type="match status" value="1"/>
</dbReference>
<dbReference type="GO" id="GO:0000976">
    <property type="term" value="F:transcription cis-regulatory region binding"/>
    <property type="evidence" value="ECO:0007669"/>
    <property type="project" value="TreeGrafter"/>
</dbReference>
<feature type="domain" description="OmpR/PhoB-type" evidence="7">
    <location>
        <begin position="129"/>
        <end position="225"/>
    </location>
</feature>
<keyword evidence="1" id="KW-0805">Transcription regulation</keyword>
<accession>A0A2T6B349</accession>
<dbReference type="CDD" id="cd00383">
    <property type="entry name" value="trans_reg_C"/>
    <property type="match status" value="1"/>
</dbReference>
<dbReference type="PANTHER" id="PTHR48111:SF67">
    <property type="entry name" value="TRANSCRIPTIONAL REGULATORY PROTEIN TCTD"/>
    <property type="match status" value="1"/>
</dbReference>
<dbReference type="InterPro" id="IPR036388">
    <property type="entry name" value="WH-like_DNA-bd_sf"/>
</dbReference>
<evidence type="ECO:0000256" key="2">
    <source>
        <dbReference type="ARBA" id="ARBA00023125"/>
    </source>
</evidence>
<keyword evidence="3" id="KW-0804">Transcription</keyword>
<evidence type="ECO:0000256" key="1">
    <source>
        <dbReference type="ARBA" id="ARBA00023015"/>
    </source>
</evidence>
<keyword evidence="2 5" id="KW-0238">DNA-binding</keyword>
<feature type="modified residue" description="4-aspartylphosphate" evidence="4">
    <location>
        <position position="56"/>
    </location>
</feature>
<dbReference type="InterPro" id="IPR001867">
    <property type="entry name" value="OmpR/PhoB-type_DNA-bd"/>
</dbReference>
<dbReference type="GO" id="GO:0000156">
    <property type="term" value="F:phosphorelay response regulator activity"/>
    <property type="evidence" value="ECO:0007669"/>
    <property type="project" value="TreeGrafter"/>
</dbReference>
<evidence type="ECO:0000313" key="9">
    <source>
        <dbReference type="Proteomes" id="UP000244224"/>
    </source>
</evidence>
<dbReference type="GO" id="GO:0032993">
    <property type="term" value="C:protein-DNA complex"/>
    <property type="evidence" value="ECO:0007669"/>
    <property type="project" value="TreeGrafter"/>
</dbReference>
<dbReference type="SMART" id="SM00862">
    <property type="entry name" value="Trans_reg_C"/>
    <property type="match status" value="1"/>
</dbReference>
<gene>
    <name evidence="8" type="ORF">C8N34_10599</name>
</gene>
<protein>
    <submittedName>
        <fullName evidence="8">Winged helix family two component transcriptional regulator</fullName>
    </submittedName>
</protein>
<dbReference type="SMART" id="SM00448">
    <property type="entry name" value="REC"/>
    <property type="match status" value="1"/>
</dbReference>
<dbReference type="Pfam" id="PF00486">
    <property type="entry name" value="Trans_reg_C"/>
    <property type="match status" value="1"/>
</dbReference>
<dbReference type="GO" id="GO:0006355">
    <property type="term" value="P:regulation of DNA-templated transcription"/>
    <property type="evidence" value="ECO:0007669"/>
    <property type="project" value="InterPro"/>
</dbReference>
<comment type="caution">
    <text evidence="8">The sequence shown here is derived from an EMBL/GenBank/DDBJ whole genome shotgun (WGS) entry which is preliminary data.</text>
</comment>